<evidence type="ECO:0000259" key="3">
    <source>
        <dbReference type="Pfam" id="PF26109"/>
    </source>
</evidence>
<feature type="domain" description="DNA-binding transcriptional repressor CapW C-terminal dimerisation" evidence="2">
    <location>
        <begin position="206"/>
        <end position="258"/>
    </location>
</feature>
<dbReference type="InterPro" id="IPR059019">
    <property type="entry name" value="WHD_CapW"/>
</dbReference>
<dbReference type="InterPro" id="IPR016634">
    <property type="entry name" value="CapW-like"/>
</dbReference>
<reference evidence="4 5" key="1">
    <citation type="submission" date="2023-11" db="EMBL/GenBank/DDBJ databases">
        <title>Coraliomargarita sp. nov., isolated from marine algae.</title>
        <authorList>
            <person name="Lee J.K."/>
            <person name="Baek J.H."/>
            <person name="Kim J.M."/>
            <person name="Choi D.G."/>
            <person name="Jeon C.O."/>
        </authorList>
    </citation>
    <scope>NUCLEOTIDE SEQUENCE [LARGE SCALE GENOMIC DNA]</scope>
    <source>
        <strain evidence="4 5">J2-16</strain>
    </source>
</reference>
<dbReference type="EMBL" id="CP138858">
    <property type="protein sequence ID" value="WPJ95668.1"/>
    <property type="molecule type" value="Genomic_DNA"/>
</dbReference>
<feature type="domain" description="WYL" evidence="1">
    <location>
        <begin position="121"/>
        <end position="185"/>
    </location>
</feature>
<dbReference type="Pfam" id="PF26107">
    <property type="entry name" value="BrxR_CTD"/>
    <property type="match status" value="1"/>
</dbReference>
<accession>A0ABZ0RKQ7</accession>
<evidence type="ECO:0000259" key="1">
    <source>
        <dbReference type="Pfam" id="PF13280"/>
    </source>
</evidence>
<proteinExistence type="predicted"/>
<evidence type="ECO:0000259" key="2">
    <source>
        <dbReference type="Pfam" id="PF26107"/>
    </source>
</evidence>
<dbReference type="Pfam" id="PF26109">
    <property type="entry name" value="WHD_BrxR"/>
    <property type="match status" value="1"/>
</dbReference>
<dbReference type="InterPro" id="IPR059020">
    <property type="entry name" value="CapW_CTD"/>
</dbReference>
<evidence type="ECO:0000313" key="4">
    <source>
        <dbReference type="EMBL" id="WPJ95668.1"/>
    </source>
</evidence>
<evidence type="ECO:0000313" key="5">
    <source>
        <dbReference type="Proteomes" id="UP001324993"/>
    </source>
</evidence>
<sequence>MGMDRTIAGWSEKQRLLFIERLLYWRGSINRRDLCDHFGISLPQATKDLVSYTTMNSGACQYDVRRKCYVASAKMQTVLQEPDFSEDMEVVGAAMRDGLELGEFVLGGSRPRRVADLALHRKLSLAACNQECVEVAYWSVKSGSSEKRWLSPRGFGFDGLRWHVRAYCHRSELFKDFVIGRFQTVGRRKPCPFEDLVDVDWLETETLSFCANPELDANQRTALEMDYGMEAGALQLHVRRAMRIYALRRLGFVKMPLEPPMLNELEQLKWVCET</sequence>
<gene>
    <name evidence="4" type="ORF">SH580_19810</name>
</gene>
<dbReference type="Pfam" id="PF13280">
    <property type="entry name" value="WYL"/>
    <property type="match status" value="1"/>
</dbReference>
<name>A0ABZ0RKQ7_9BACT</name>
<dbReference type="Proteomes" id="UP001324993">
    <property type="component" value="Chromosome"/>
</dbReference>
<dbReference type="RefSeq" id="WP_319832546.1">
    <property type="nucleotide sequence ID" value="NZ_CP138858.1"/>
</dbReference>
<keyword evidence="5" id="KW-1185">Reference proteome</keyword>
<organism evidence="4 5">
    <name type="scientific">Coraliomargarita algicola</name>
    <dbReference type="NCBI Taxonomy" id="3092156"/>
    <lineage>
        <taxon>Bacteria</taxon>
        <taxon>Pseudomonadati</taxon>
        <taxon>Verrucomicrobiota</taxon>
        <taxon>Opitutia</taxon>
        <taxon>Puniceicoccales</taxon>
        <taxon>Coraliomargaritaceae</taxon>
        <taxon>Coraliomargarita</taxon>
    </lineage>
</organism>
<protein>
    <recommendedName>
        <fullName evidence="6">WYL domain-containing protein</fullName>
    </recommendedName>
</protein>
<feature type="domain" description="DNA-binding transcriptional repressor CapW winged helix-turn-helix" evidence="3">
    <location>
        <begin position="13"/>
        <end position="91"/>
    </location>
</feature>
<dbReference type="PIRSF" id="PIRSF015558">
    <property type="entry name" value="Txn_reg_DeoR_prd"/>
    <property type="match status" value="1"/>
</dbReference>
<dbReference type="PROSITE" id="PS52050">
    <property type="entry name" value="WYL"/>
    <property type="match status" value="1"/>
</dbReference>
<dbReference type="InterPro" id="IPR026881">
    <property type="entry name" value="WYL_dom"/>
</dbReference>
<evidence type="ECO:0008006" key="6">
    <source>
        <dbReference type="Google" id="ProtNLM"/>
    </source>
</evidence>